<name>Q117B7_TRIEI</name>
<dbReference type="SUPFAM" id="SSF56672">
    <property type="entry name" value="DNA/RNA polymerases"/>
    <property type="match status" value="1"/>
</dbReference>
<dbReference type="Pfam" id="PF00078">
    <property type="entry name" value="RVT_1"/>
    <property type="match status" value="1"/>
</dbReference>
<gene>
    <name evidence="2" type="ordered locus">Tery_1035</name>
</gene>
<organism evidence="2">
    <name type="scientific">Trichodesmium erythraeum (strain IMS101)</name>
    <dbReference type="NCBI Taxonomy" id="203124"/>
    <lineage>
        <taxon>Bacteria</taxon>
        <taxon>Bacillati</taxon>
        <taxon>Cyanobacteriota</taxon>
        <taxon>Cyanophyceae</taxon>
        <taxon>Oscillatoriophycideae</taxon>
        <taxon>Oscillatoriales</taxon>
        <taxon>Microcoleaceae</taxon>
        <taxon>Trichodesmium</taxon>
    </lineage>
</organism>
<reference evidence="2" key="1">
    <citation type="submission" date="2006-06" db="EMBL/GenBank/DDBJ databases">
        <title>Complete sequence of Trichodesmium erythraeum IMS101.</title>
        <authorList>
            <consortium name="US DOE Joint Genome Institute"/>
            <person name="Copeland A."/>
            <person name="Lucas S."/>
            <person name="Lapidus A."/>
            <person name="Barry K."/>
            <person name="Detter J.C."/>
            <person name="Glavina del Rio T."/>
            <person name="Hammon N."/>
            <person name="Israni S."/>
            <person name="Dalin E."/>
            <person name="Tice H."/>
            <person name="Pitluck S."/>
            <person name="Kiss H."/>
            <person name="Munk A.C."/>
            <person name="Brettin T."/>
            <person name="Bruce D."/>
            <person name="Han C."/>
            <person name="Tapia R."/>
            <person name="Gilna P."/>
            <person name="Schmutz J."/>
            <person name="Larimer F."/>
            <person name="Land M."/>
            <person name="Hauser L."/>
            <person name="Kyrpides N."/>
            <person name="Kim E."/>
            <person name="Richardson P."/>
        </authorList>
    </citation>
    <scope>NUCLEOTIDE SEQUENCE [LARGE SCALE GENOMIC DNA]</scope>
    <source>
        <strain evidence="2">IMS101</strain>
    </source>
</reference>
<dbReference type="HOGENOM" id="CLU_013584_0_0_3"/>
<dbReference type="eggNOG" id="COG3344">
    <property type="taxonomic scope" value="Bacteria"/>
</dbReference>
<dbReference type="KEGG" id="ter:Tery_1035"/>
<evidence type="ECO:0000313" key="2">
    <source>
        <dbReference type="EMBL" id="ABG50407.1"/>
    </source>
</evidence>
<dbReference type="InterPro" id="IPR051083">
    <property type="entry name" value="GrpII_Intron_Splice-Mob/Def"/>
</dbReference>
<dbReference type="PANTHER" id="PTHR34047:SF8">
    <property type="entry name" value="PROTEIN YKFC"/>
    <property type="match status" value="1"/>
</dbReference>
<dbReference type="CDD" id="cd01646">
    <property type="entry name" value="RT_Bac_retron_I"/>
    <property type="match status" value="1"/>
</dbReference>
<accession>Q117B7</accession>
<dbReference type="PROSITE" id="PS50878">
    <property type="entry name" value="RT_POL"/>
    <property type="match status" value="1"/>
</dbReference>
<dbReference type="RefSeq" id="WP_011610793.1">
    <property type="nucleotide sequence ID" value="NC_008312.1"/>
</dbReference>
<dbReference type="InterPro" id="IPR043502">
    <property type="entry name" value="DNA/RNA_pol_sf"/>
</dbReference>
<evidence type="ECO:0000259" key="1">
    <source>
        <dbReference type="PROSITE" id="PS50878"/>
    </source>
</evidence>
<dbReference type="EMBL" id="CP000393">
    <property type="protein sequence ID" value="ABG50407.1"/>
    <property type="molecule type" value="Genomic_DNA"/>
</dbReference>
<dbReference type="PANTHER" id="PTHR34047">
    <property type="entry name" value="NUCLEAR INTRON MATURASE 1, MITOCHONDRIAL-RELATED"/>
    <property type="match status" value="1"/>
</dbReference>
<dbReference type="STRING" id="203124.Tery_1035"/>
<dbReference type="InterPro" id="IPR000477">
    <property type="entry name" value="RT_dom"/>
</dbReference>
<sequence length="288" mass="33911">MKIIERKPRIISAAPYRDRIIHHALCNIIIPIFEKTFIYDTYANRINFGTHKALSRFTKFSCSSCYVLQCDIVKYFPSIDHQILKEIIRRQIKCQDTLWLIEKIIDGSNQQIPVLTKFPGDDLLSSINRRKGLPLGNLTSQFFANLYLNNFDHFIKEELKVKKYLRYVDDFALFSDDKKFLVIARQKIETYLANLCLKIHPIKSQLFQTKKGANFVGFLVLPNRIRIRSENLRAARKKIRQLHAHYRQGNIESSHIQKSLQSWFAHLDHGNTWRLKQKILTFLNTMGE</sequence>
<protein>
    <recommendedName>
        <fullName evidence="1">Reverse transcriptase domain-containing protein</fullName>
    </recommendedName>
</protein>
<feature type="domain" description="Reverse transcriptase" evidence="1">
    <location>
        <begin position="1"/>
        <end position="220"/>
    </location>
</feature>
<proteinExistence type="predicted"/>
<dbReference type="AlphaFoldDB" id="Q117B7"/>